<dbReference type="NCBIfam" id="TIGR00233">
    <property type="entry name" value="trpS"/>
    <property type="match status" value="1"/>
</dbReference>
<dbReference type="GO" id="GO:0004830">
    <property type="term" value="F:tryptophan-tRNA ligase activity"/>
    <property type="evidence" value="ECO:0007669"/>
    <property type="project" value="UniProtKB-UniRule"/>
</dbReference>
<name>A0A1G1Y3H2_9BACT</name>
<gene>
    <name evidence="10" type="ORF">A2840_01500</name>
</gene>
<evidence type="ECO:0000256" key="1">
    <source>
        <dbReference type="ARBA" id="ARBA00005594"/>
    </source>
</evidence>
<keyword evidence="7 9" id="KW-0030">Aminoacyl-tRNA synthetase</keyword>
<dbReference type="PANTHER" id="PTHR43766">
    <property type="entry name" value="TRYPTOPHAN--TRNA LIGASE, MITOCHONDRIAL"/>
    <property type="match status" value="1"/>
</dbReference>
<dbReference type="EMBL" id="MHIG01000021">
    <property type="protein sequence ID" value="OGY46893.1"/>
    <property type="molecule type" value="Genomic_DNA"/>
</dbReference>
<dbReference type="InterPro" id="IPR014729">
    <property type="entry name" value="Rossmann-like_a/b/a_fold"/>
</dbReference>
<keyword evidence="4 9" id="KW-0547">Nucleotide-binding</keyword>
<dbReference type="PROSITE" id="PS00178">
    <property type="entry name" value="AA_TRNA_LIGASE_I"/>
    <property type="match status" value="1"/>
</dbReference>
<dbReference type="InterPro" id="IPR002306">
    <property type="entry name" value="Trp-tRNA-ligase"/>
</dbReference>
<proteinExistence type="inferred from homology"/>
<evidence type="ECO:0000256" key="2">
    <source>
        <dbReference type="ARBA" id="ARBA00013161"/>
    </source>
</evidence>
<dbReference type="GO" id="GO:0005829">
    <property type="term" value="C:cytosol"/>
    <property type="evidence" value="ECO:0007669"/>
    <property type="project" value="TreeGrafter"/>
</dbReference>
<dbReference type="GO" id="GO:0005524">
    <property type="term" value="F:ATP binding"/>
    <property type="evidence" value="ECO:0007669"/>
    <property type="project" value="UniProtKB-KW"/>
</dbReference>
<evidence type="ECO:0000256" key="6">
    <source>
        <dbReference type="ARBA" id="ARBA00022917"/>
    </source>
</evidence>
<evidence type="ECO:0000256" key="8">
    <source>
        <dbReference type="NCBIfam" id="TIGR00233"/>
    </source>
</evidence>
<keyword evidence="5 9" id="KW-0067">ATP-binding</keyword>
<evidence type="ECO:0000256" key="7">
    <source>
        <dbReference type="ARBA" id="ARBA00023146"/>
    </source>
</evidence>
<dbReference type="Gene3D" id="1.10.240.10">
    <property type="entry name" value="Tyrosyl-Transfer RNA Synthetase"/>
    <property type="match status" value="1"/>
</dbReference>
<keyword evidence="3 9" id="KW-0436">Ligase</keyword>
<evidence type="ECO:0000256" key="5">
    <source>
        <dbReference type="ARBA" id="ARBA00022840"/>
    </source>
</evidence>
<reference evidence="10 11" key="1">
    <citation type="journal article" date="2016" name="Nat. Commun.">
        <title>Thousands of microbial genomes shed light on interconnected biogeochemical processes in an aquifer system.</title>
        <authorList>
            <person name="Anantharaman K."/>
            <person name="Brown C.T."/>
            <person name="Hug L.A."/>
            <person name="Sharon I."/>
            <person name="Castelle C.J."/>
            <person name="Probst A.J."/>
            <person name="Thomas B.C."/>
            <person name="Singh A."/>
            <person name="Wilkins M.J."/>
            <person name="Karaoz U."/>
            <person name="Brodie E.L."/>
            <person name="Williams K.H."/>
            <person name="Hubbard S.S."/>
            <person name="Banfield J.F."/>
        </authorList>
    </citation>
    <scope>NUCLEOTIDE SEQUENCE [LARGE SCALE GENOMIC DNA]</scope>
</reference>
<dbReference type="EC" id="6.1.1.2" evidence="2 8"/>
<evidence type="ECO:0000256" key="4">
    <source>
        <dbReference type="ARBA" id="ARBA00022741"/>
    </source>
</evidence>
<dbReference type="AlphaFoldDB" id="A0A1G1Y3H2"/>
<evidence type="ECO:0000256" key="3">
    <source>
        <dbReference type="ARBA" id="ARBA00022598"/>
    </source>
</evidence>
<dbReference type="SUPFAM" id="SSF52374">
    <property type="entry name" value="Nucleotidylyl transferase"/>
    <property type="match status" value="1"/>
</dbReference>
<comment type="caution">
    <text evidence="10">The sequence shown here is derived from an EMBL/GenBank/DDBJ whole genome shotgun (WGS) entry which is preliminary data.</text>
</comment>
<dbReference type="GO" id="GO:0006436">
    <property type="term" value="P:tryptophanyl-tRNA aminoacylation"/>
    <property type="evidence" value="ECO:0007669"/>
    <property type="project" value="UniProtKB-UniRule"/>
</dbReference>
<dbReference type="Gene3D" id="3.40.50.620">
    <property type="entry name" value="HUPs"/>
    <property type="match status" value="1"/>
</dbReference>
<evidence type="ECO:0000313" key="11">
    <source>
        <dbReference type="Proteomes" id="UP000178385"/>
    </source>
</evidence>
<evidence type="ECO:0000256" key="9">
    <source>
        <dbReference type="RuleBase" id="RU363036"/>
    </source>
</evidence>
<organism evidence="10 11">
    <name type="scientific">Candidatus Buchananbacteria bacterium RIFCSPHIGHO2_01_FULL_47_11b</name>
    <dbReference type="NCBI Taxonomy" id="1797537"/>
    <lineage>
        <taxon>Bacteria</taxon>
        <taxon>Candidatus Buchananiibacteriota</taxon>
    </lineage>
</organism>
<dbReference type="InterPro" id="IPR050203">
    <property type="entry name" value="Trp-tRNA_synthetase"/>
</dbReference>
<protein>
    <recommendedName>
        <fullName evidence="2 8">Tryptophan--tRNA ligase</fullName>
        <ecNumber evidence="2 8">6.1.1.2</ecNumber>
    </recommendedName>
</protein>
<dbReference type="PANTHER" id="PTHR43766:SF1">
    <property type="entry name" value="TRYPTOPHAN--TRNA LIGASE, MITOCHONDRIAL"/>
    <property type="match status" value="1"/>
</dbReference>
<keyword evidence="6 9" id="KW-0648">Protein biosynthesis</keyword>
<dbReference type="PRINTS" id="PR01039">
    <property type="entry name" value="TRNASYNTHTRP"/>
</dbReference>
<dbReference type="InterPro" id="IPR001412">
    <property type="entry name" value="aa-tRNA-synth_I_CS"/>
</dbReference>
<dbReference type="Pfam" id="PF00579">
    <property type="entry name" value="tRNA-synt_1b"/>
    <property type="match status" value="1"/>
</dbReference>
<comment type="similarity">
    <text evidence="1 9">Belongs to the class-I aminoacyl-tRNA synthetase family.</text>
</comment>
<sequence>MTDKQTILSGIRPTGRLHIGNYLGSVANFLQLQNEYRCFFFIADFHSLNESFDPAGKYDQIIDVARTYLAAGLDPKKCTLFVQSHVPQHAELAIILSNIIPASFLFRMTQYKEKSTDRSQENVNAGLLFYPVLMAADILMYKATRVPVGQDQTQHVELTRDAAAFFNSQFGKTFPEPQPLYTQTPKVMSLLVPDKKMAKSLGDGHCIYLDDEPETITKKIARAVTDTGDGKSVGAQNLLSLVEIFCAAPTYKKFNADQRAGTIRYADLKKALAGGIADYFADFRQKKKKLTQPQIEKILAAGASDAQTVAAQTMEEVRKKIGLTRR</sequence>
<evidence type="ECO:0000313" key="10">
    <source>
        <dbReference type="EMBL" id="OGY46893.1"/>
    </source>
</evidence>
<dbReference type="InterPro" id="IPR002305">
    <property type="entry name" value="aa-tRNA-synth_Ic"/>
</dbReference>
<dbReference type="CDD" id="cd00806">
    <property type="entry name" value="TrpRS_core"/>
    <property type="match status" value="1"/>
</dbReference>
<accession>A0A1G1Y3H2</accession>
<dbReference type="Proteomes" id="UP000178385">
    <property type="component" value="Unassembled WGS sequence"/>
</dbReference>